<comment type="caution">
    <text evidence="2">The sequence shown here is derived from an EMBL/GenBank/DDBJ whole genome shotgun (WGS) entry which is preliminary data.</text>
</comment>
<proteinExistence type="predicted"/>
<keyword evidence="3" id="KW-1185">Reference proteome</keyword>
<feature type="compositionally biased region" description="Basic residues" evidence="1">
    <location>
        <begin position="1"/>
        <end position="10"/>
    </location>
</feature>
<dbReference type="EMBL" id="BAAANT010000064">
    <property type="protein sequence ID" value="GAA2158014.1"/>
    <property type="molecule type" value="Genomic_DNA"/>
</dbReference>
<evidence type="ECO:0000256" key="1">
    <source>
        <dbReference type="SAM" id="MobiDB-lite"/>
    </source>
</evidence>
<evidence type="ECO:0000313" key="3">
    <source>
        <dbReference type="Proteomes" id="UP001422759"/>
    </source>
</evidence>
<organism evidence="2 3">
    <name type="scientific">Kitasatospora kazusensis</name>
    <dbReference type="NCBI Taxonomy" id="407974"/>
    <lineage>
        <taxon>Bacteria</taxon>
        <taxon>Bacillati</taxon>
        <taxon>Actinomycetota</taxon>
        <taxon>Actinomycetes</taxon>
        <taxon>Kitasatosporales</taxon>
        <taxon>Streptomycetaceae</taxon>
        <taxon>Kitasatospora</taxon>
    </lineage>
</organism>
<protein>
    <submittedName>
        <fullName evidence="2">Uncharacterized protein</fullName>
    </submittedName>
</protein>
<feature type="compositionally biased region" description="Basic and acidic residues" evidence="1">
    <location>
        <begin position="37"/>
        <end position="51"/>
    </location>
</feature>
<dbReference type="Proteomes" id="UP001422759">
    <property type="component" value="Unassembled WGS sequence"/>
</dbReference>
<accession>A0ABN3AAR3</accession>
<evidence type="ECO:0000313" key="2">
    <source>
        <dbReference type="EMBL" id="GAA2158014.1"/>
    </source>
</evidence>
<feature type="region of interest" description="Disordered" evidence="1">
    <location>
        <begin position="1"/>
        <end position="51"/>
    </location>
</feature>
<name>A0ABN3AAR3_9ACTN</name>
<sequence>MHRTGVRRHDHAPAHGPGFGPGRCGGQGEGRGQCGHQQERKSHDREPFVLDDKEPILMIQVYHTADNAGPDELWMRNHAPLGES</sequence>
<reference evidence="2 3" key="1">
    <citation type="journal article" date="2019" name="Int. J. Syst. Evol. Microbiol.">
        <title>The Global Catalogue of Microorganisms (GCM) 10K type strain sequencing project: providing services to taxonomists for standard genome sequencing and annotation.</title>
        <authorList>
            <consortium name="The Broad Institute Genomics Platform"/>
            <consortium name="The Broad Institute Genome Sequencing Center for Infectious Disease"/>
            <person name="Wu L."/>
            <person name="Ma J."/>
        </authorList>
    </citation>
    <scope>NUCLEOTIDE SEQUENCE [LARGE SCALE GENOMIC DNA]</scope>
    <source>
        <strain evidence="2 3">JCM 14560</strain>
    </source>
</reference>
<gene>
    <name evidence="2" type="ORF">GCM10009760_60700</name>
</gene>
<feature type="compositionally biased region" description="Gly residues" evidence="1">
    <location>
        <begin position="17"/>
        <end position="33"/>
    </location>
</feature>